<gene>
    <name evidence="3" type="ORF">GETHPA_29430</name>
</gene>
<feature type="region of interest" description="Disordered" evidence="1">
    <location>
        <begin position="194"/>
        <end position="277"/>
    </location>
</feature>
<evidence type="ECO:0000256" key="1">
    <source>
        <dbReference type="SAM" id="MobiDB-lite"/>
    </source>
</evidence>
<evidence type="ECO:0000313" key="4">
    <source>
        <dbReference type="Proteomes" id="UP001165089"/>
    </source>
</evidence>
<dbReference type="EMBL" id="BSDD01000007">
    <property type="protein sequence ID" value="GLH71409.1"/>
    <property type="molecule type" value="Genomic_DNA"/>
</dbReference>
<evidence type="ECO:0008006" key="5">
    <source>
        <dbReference type="Google" id="ProtNLM"/>
    </source>
</evidence>
<keyword evidence="2" id="KW-0472">Membrane</keyword>
<accession>A0ABQ5Q9A7</accession>
<evidence type="ECO:0000313" key="3">
    <source>
        <dbReference type="EMBL" id="GLH71409.1"/>
    </source>
</evidence>
<keyword evidence="2" id="KW-0812">Transmembrane</keyword>
<keyword evidence="4" id="KW-1185">Reference proteome</keyword>
<name>A0ABQ5Q9A7_9BACT</name>
<dbReference type="Proteomes" id="UP001165089">
    <property type="component" value="Unassembled WGS sequence"/>
</dbReference>
<organism evidence="3 4">
    <name type="scientific">Geothrix rubra</name>
    <dbReference type="NCBI Taxonomy" id="2927977"/>
    <lineage>
        <taxon>Bacteria</taxon>
        <taxon>Pseudomonadati</taxon>
        <taxon>Acidobacteriota</taxon>
        <taxon>Holophagae</taxon>
        <taxon>Holophagales</taxon>
        <taxon>Holophagaceae</taxon>
        <taxon>Geothrix</taxon>
    </lineage>
</organism>
<dbReference type="RefSeq" id="WP_285727698.1">
    <property type="nucleotide sequence ID" value="NZ_BSDD01000007.1"/>
</dbReference>
<reference evidence="3 4" key="1">
    <citation type="journal article" date="2023" name="Antonie Van Leeuwenhoek">
        <title>Mesoterricola silvestris gen. nov., sp. nov., Mesoterricola sediminis sp. nov., Geothrix oryzae sp. nov., Geothrix edaphica sp. nov., Geothrix rubra sp. nov., and Geothrix limicola sp. nov., six novel members of Acidobacteriota isolated from soils.</title>
        <authorList>
            <person name="Itoh H."/>
            <person name="Sugisawa Y."/>
            <person name="Mise K."/>
            <person name="Xu Z."/>
            <person name="Kuniyasu M."/>
            <person name="Ushijima N."/>
            <person name="Kawano K."/>
            <person name="Kobayashi E."/>
            <person name="Shiratori Y."/>
            <person name="Masuda Y."/>
            <person name="Senoo K."/>
        </authorList>
    </citation>
    <scope>NUCLEOTIDE SEQUENCE [LARGE SCALE GENOMIC DNA]</scope>
    <source>
        <strain evidence="3 4">Red803</strain>
    </source>
</reference>
<feature type="compositionally biased region" description="Pro residues" evidence="1">
    <location>
        <begin position="210"/>
        <end position="230"/>
    </location>
</feature>
<feature type="transmembrane region" description="Helical" evidence="2">
    <location>
        <begin position="24"/>
        <end position="44"/>
    </location>
</feature>
<proteinExistence type="predicted"/>
<evidence type="ECO:0000256" key="2">
    <source>
        <dbReference type="SAM" id="Phobius"/>
    </source>
</evidence>
<sequence>MAVPVLGLNLAPHPSLWRQQHKTLGWTALAAGSLFLMGALGFSWRAYYQARRAGRDAVSLTEEARRVARREQEIQGTLQDIDATKEQARWKLAERILQERSLPWSRLTTELERCMVPDMRLRTVQRVRGAEQQVVMKLKGEARTAAAESDFIGALRKAPVFDQVILEREAERPGGGWDFELTLPVVAIPPPFQQSAPTPVRKGAATAPSSPAPAPAAPAPRPLPVVPPQGPAAVGRPGPAPVLQAPTPETIQTRPVPMPRRRVGRPRQNPRDDRSPE</sequence>
<comment type="caution">
    <text evidence="3">The sequence shown here is derived from an EMBL/GenBank/DDBJ whole genome shotgun (WGS) entry which is preliminary data.</text>
</comment>
<keyword evidence="2" id="KW-1133">Transmembrane helix</keyword>
<protein>
    <recommendedName>
        <fullName evidence="5">PilN domain-containing protein</fullName>
    </recommendedName>
</protein>